<gene>
    <name evidence="1" type="ORF">X798_07328</name>
</gene>
<organism evidence="1 2">
    <name type="scientific">Onchocerca flexuosa</name>
    <dbReference type="NCBI Taxonomy" id="387005"/>
    <lineage>
        <taxon>Eukaryota</taxon>
        <taxon>Metazoa</taxon>
        <taxon>Ecdysozoa</taxon>
        <taxon>Nematoda</taxon>
        <taxon>Chromadorea</taxon>
        <taxon>Rhabditida</taxon>
        <taxon>Spirurina</taxon>
        <taxon>Spiruromorpha</taxon>
        <taxon>Filarioidea</taxon>
        <taxon>Onchocercidae</taxon>
        <taxon>Onchocerca</taxon>
    </lineage>
</organism>
<accession>A0A238BJP8</accession>
<reference evidence="1 2" key="1">
    <citation type="submission" date="2015-12" db="EMBL/GenBank/DDBJ databases">
        <title>Draft genome of the nematode, Onchocerca flexuosa.</title>
        <authorList>
            <person name="Mitreva M."/>
        </authorList>
    </citation>
    <scope>NUCLEOTIDE SEQUENCE [LARGE SCALE GENOMIC DNA]</scope>
    <source>
        <strain evidence="1">Red Deer</strain>
    </source>
</reference>
<evidence type="ECO:0000313" key="1">
    <source>
        <dbReference type="EMBL" id="OZC05697.1"/>
    </source>
</evidence>
<dbReference type="EMBL" id="KZ270521">
    <property type="protein sequence ID" value="OZC05697.1"/>
    <property type="molecule type" value="Genomic_DNA"/>
</dbReference>
<dbReference type="Proteomes" id="UP000242913">
    <property type="component" value="Unassembled WGS sequence"/>
</dbReference>
<sequence>MNNPVATSVSLLFRFHTNICLPNPFHITYCQESCYIMNGASDENIENRIGEENEENEQFLRQKVQRKRRPHALAYRDTNISGAIREKHLCINFWKIAAREKKEARNLPSAFMFLFIDQRYQEPPTKNRWLPTGTSAFT</sequence>
<name>A0A238BJP8_9BILA</name>
<protein>
    <submittedName>
        <fullName evidence="1">Uncharacterized protein</fullName>
    </submittedName>
</protein>
<dbReference type="AlphaFoldDB" id="A0A238BJP8"/>
<evidence type="ECO:0000313" key="2">
    <source>
        <dbReference type="Proteomes" id="UP000242913"/>
    </source>
</evidence>
<keyword evidence="2" id="KW-1185">Reference proteome</keyword>
<proteinExistence type="predicted"/>
<dbReference type="OrthoDB" id="5590282at2759"/>
<feature type="non-terminal residue" evidence="1">
    <location>
        <position position="138"/>
    </location>
</feature>